<dbReference type="SUPFAM" id="SSF56954">
    <property type="entry name" value="Outer membrane efflux proteins (OEP)"/>
    <property type="match status" value="1"/>
</dbReference>
<keyword evidence="2" id="KW-0732">Signal</keyword>
<dbReference type="Gene3D" id="2.20.200.10">
    <property type="entry name" value="Outer membrane efflux proteins (OEP)"/>
    <property type="match status" value="1"/>
</dbReference>
<organism evidence="3 4">
    <name type="scientific">Duganella lactea</name>
    <dbReference type="NCBI Taxonomy" id="2692173"/>
    <lineage>
        <taxon>Bacteria</taxon>
        <taxon>Pseudomonadati</taxon>
        <taxon>Pseudomonadota</taxon>
        <taxon>Betaproteobacteria</taxon>
        <taxon>Burkholderiales</taxon>
        <taxon>Oxalobacteraceae</taxon>
        <taxon>Telluria group</taxon>
        <taxon>Duganella</taxon>
    </lineage>
</organism>
<evidence type="ECO:0000313" key="3">
    <source>
        <dbReference type="EMBL" id="MYM81528.1"/>
    </source>
</evidence>
<comment type="subcellular location">
    <subcellularLocation>
        <location evidence="2">Cell membrane</location>
        <topology evidence="2">Lipid-anchor</topology>
    </subcellularLocation>
</comment>
<dbReference type="EMBL" id="WWCP01000004">
    <property type="protein sequence ID" value="MYM81528.1"/>
    <property type="molecule type" value="Genomic_DNA"/>
</dbReference>
<protein>
    <submittedName>
        <fullName evidence="3">Efflux transporter outer membrane subunit</fullName>
    </submittedName>
</protein>
<evidence type="ECO:0000313" key="4">
    <source>
        <dbReference type="Proteomes" id="UP000474565"/>
    </source>
</evidence>
<dbReference type="Proteomes" id="UP000474565">
    <property type="component" value="Unassembled WGS sequence"/>
</dbReference>
<keyword evidence="2" id="KW-1134">Transmembrane beta strand</keyword>
<dbReference type="GO" id="GO:0015562">
    <property type="term" value="F:efflux transmembrane transporter activity"/>
    <property type="evidence" value="ECO:0007669"/>
    <property type="project" value="InterPro"/>
</dbReference>
<accession>A0A6L8MPL1</accession>
<dbReference type="InterPro" id="IPR003423">
    <property type="entry name" value="OMP_efflux"/>
</dbReference>
<feature type="chain" id="PRO_5027146054" evidence="2">
    <location>
        <begin position="24"/>
        <end position="478"/>
    </location>
</feature>
<gene>
    <name evidence="3" type="ORF">GTP44_06110</name>
</gene>
<keyword evidence="2" id="KW-0472">Membrane</keyword>
<dbReference type="InterPro" id="IPR010131">
    <property type="entry name" value="MdtP/NodT-like"/>
</dbReference>
<dbReference type="PANTHER" id="PTHR30203">
    <property type="entry name" value="OUTER MEMBRANE CATION EFFLUX PROTEIN"/>
    <property type="match status" value="1"/>
</dbReference>
<evidence type="ECO:0000256" key="1">
    <source>
        <dbReference type="ARBA" id="ARBA00007613"/>
    </source>
</evidence>
<dbReference type="PROSITE" id="PS51257">
    <property type="entry name" value="PROKAR_LIPOPROTEIN"/>
    <property type="match status" value="1"/>
</dbReference>
<dbReference type="RefSeq" id="WP_161018729.1">
    <property type="nucleotide sequence ID" value="NZ_WWCP01000004.1"/>
</dbReference>
<name>A0A6L8MPL1_9BURK</name>
<dbReference type="AlphaFoldDB" id="A0A6L8MPL1"/>
<comment type="caution">
    <text evidence="3">The sequence shown here is derived from an EMBL/GenBank/DDBJ whole genome shotgun (WGS) entry which is preliminary data.</text>
</comment>
<dbReference type="Pfam" id="PF02321">
    <property type="entry name" value="OEP"/>
    <property type="match status" value="2"/>
</dbReference>
<sequence>MSKYASSPRYHLIALAVASSLLGACSVTPTYKVPATPAPSAYKETPSDADKAAAGWTAAAPADTLERGPWWQLFGDPLLNQMTESIEVNNQNVAAAVAAYAQARALVAEQRASLLPSVSLNGSGTRSGGGGDNKTANQYRANIGASWEPDVWGKLRANVSNADASLQASAAELAAARLSAQGELATNYFSLRQTDAEKALLDATVDGYARVLQITQNRFDAGIAAKSDLLQAQTQLASARIDQITLVRQRATLEHAIAVLLGKPAGDFTLAPAEWNITVPDIPTGVPSTLLQRRPDIAAAERRVAAANANIGIARSAYFPSLSLTGSYGYGAASTGGLFNASNNLWSLGLTAAQTLFDAGATRARVSGAEAARDQAIATYRQTVLSAFADVENQLAATRTLAQQQDLRKAASEAADQVEVQMLNRYRAGQVSYSDVVTAQQTALSARRSLVQAQVDRQTTAIALIQSLGGGWHGNNGR</sequence>
<evidence type="ECO:0000256" key="2">
    <source>
        <dbReference type="RuleBase" id="RU362097"/>
    </source>
</evidence>
<dbReference type="GO" id="GO:0005886">
    <property type="term" value="C:plasma membrane"/>
    <property type="evidence" value="ECO:0007669"/>
    <property type="project" value="UniProtKB-SubCell"/>
</dbReference>
<proteinExistence type="inferred from homology"/>
<keyword evidence="2" id="KW-0449">Lipoprotein</keyword>
<keyword evidence="2" id="KW-0812">Transmembrane</keyword>
<comment type="similarity">
    <text evidence="1 2">Belongs to the outer membrane factor (OMF) (TC 1.B.17) family.</text>
</comment>
<dbReference type="Gene3D" id="1.20.1600.10">
    <property type="entry name" value="Outer membrane efflux proteins (OEP)"/>
    <property type="match status" value="1"/>
</dbReference>
<dbReference type="NCBIfam" id="TIGR01845">
    <property type="entry name" value="outer_NodT"/>
    <property type="match status" value="1"/>
</dbReference>
<keyword evidence="2" id="KW-0564">Palmitate</keyword>
<feature type="signal peptide" evidence="2">
    <location>
        <begin position="1"/>
        <end position="23"/>
    </location>
</feature>
<dbReference type="PANTHER" id="PTHR30203:SF33">
    <property type="entry name" value="BLR4455 PROTEIN"/>
    <property type="match status" value="1"/>
</dbReference>
<reference evidence="3 4" key="1">
    <citation type="submission" date="2019-12" db="EMBL/GenBank/DDBJ databases">
        <title>Novel species isolated from a subtropical stream in China.</title>
        <authorList>
            <person name="Lu H."/>
        </authorList>
    </citation>
    <scope>NUCLEOTIDE SEQUENCE [LARGE SCALE GENOMIC DNA]</scope>
    <source>
        <strain evidence="3 4">FT50W</strain>
    </source>
</reference>